<accession>A0A4Y2QLW4</accession>
<sequence>MVSLPKQSGAMEASWAQRYEDRNQALLVNNPYYTPMFVRYAHTLELGFRRRAGSMRVSEKKSINAQDKDEFLNYNADILMLYVEAVSSLVPEKNVESEQTSSMIDLFIELKNEFAAFRKNIYNKVDSFSKLICPTNDTIQNEEPRPSLQQEIIETELKSETSTYAYAAITSSSIPEDFNDISVWHSDSPLVPEDKHHPTLSVSMDFVPVHLNKRNVNIFRLDFKRADILIM</sequence>
<evidence type="ECO:0000313" key="2">
    <source>
        <dbReference type="Proteomes" id="UP000499080"/>
    </source>
</evidence>
<reference evidence="1 2" key="1">
    <citation type="journal article" date="2019" name="Sci. Rep.">
        <title>Orb-weaving spider Araneus ventricosus genome elucidates the spidroin gene catalogue.</title>
        <authorList>
            <person name="Kono N."/>
            <person name="Nakamura H."/>
            <person name="Ohtoshi R."/>
            <person name="Moran D.A.P."/>
            <person name="Shinohara A."/>
            <person name="Yoshida Y."/>
            <person name="Fujiwara M."/>
            <person name="Mori M."/>
            <person name="Tomita M."/>
            <person name="Arakawa K."/>
        </authorList>
    </citation>
    <scope>NUCLEOTIDE SEQUENCE [LARGE SCALE GENOMIC DNA]</scope>
</reference>
<protein>
    <submittedName>
        <fullName evidence="1">Uncharacterized protein</fullName>
    </submittedName>
</protein>
<dbReference type="Proteomes" id="UP000499080">
    <property type="component" value="Unassembled WGS sequence"/>
</dbReference>
<proteinExistence type="predicted"/>
<dbReference type="AlphaFoldDB" id="A0A4Y2QLW4"/>
<name>A0A4Y2QLW4_ARAVE</name>
<dbReference type="OrthoDB" id="6469072at2759"/>
<organism evidence="1 2">
    <name type="scientific">Araneus ventricosus</name>
    <name type="common">Orbweaver spider</name>
    <name type="synonym">Epeira ventricosa</name>
    <dbReference type="NCBI Taxonomy" id="182803"/>
    <lineage>
        <taxon>Eukaryota</taxon>
        <taxon>Metazoa</taxon>
        <taxon>Ecdysozoa</taxon>
        <taxon>Arthropoda</taxon>
        <taxon>Chelicerata</taxon>
        <taxon>Arachnida</taxon>
        <taxon>Araneae</taxon>
        <taxon>Araneomorphae</taxon>
        <taxon>Entelegynae</taxon>
        <taxon>Araneoidea</taxon>
        <taxon>Araneidae</taxon>
        <taxon>Araneus</taxon>
    </lineage>
</organism>
<keyword evidence="2" id="KW-1185">Reference proteome</keyword>
<comment type="caution">
    <text evidence="1">The sequence shown here is derived from an EMBL/GenBank/DDBJ whole genome shotgun (WGS) entry which is preliminary data.</text>
</comment>
<gene>
    <name evidence="1" type="ORF">AVEN_145363_1</name>
</gene>
<dbReference type="EMBL" id="BGPR01014224">
    <property type="protein sequence ID" value="GBN64266.1"/>
    <property type="molecule type" value="Genomic_DNA"/>
</dbReference>
<evidence type="ECO:0000313" key="1">
    <source>
        <dbReference type="EMBL" id="GBN64266.1"/>
    </source>
</evidence>